<feature type="compositionally biased region" description="Basic and acidic residues" evidence="1">
    <location>
        <begin position="59"/>
        <end position="69"/>
    </location>
</feature>
<organism evidence="2 3">
    <name type="scientific">Sphingobacterium mizutaii</name>
    <dbReference type="NCBI Taxonomy" id="1010"/>
    <lineage>
        <taxon>Bacteria</taxon>
        <taxon>Pseudomonadati</taxon>
        <taxon>Bacteroidota</taxon>
        <taxon>Sphingobacteriia</taxon>
        <taxon>Sphingobacteriales</taxon>
        <taxon>Sphingobacteriaceae</taxon>
        <taxon>Sphingobacterium</taxon>
    </lineage>
</organism>
<gene>
    <name evidence="2" type="ORF">SAMEA4412673_02463</name>
</gene>
<name>A0AAJ4XC84_9SPHI</name>
<evidence type="ECO:0000313" key="3">
    <source>
        <dbReference type="Proteomes" id="UP000215355"/>
    </source>
</evidence>
<sequence>MATKNESATEGLNNKGRPDKKKDLTAFMKRKEKKQDDAGEAGVDPQMEQLNIMPNPNEFPKEPTKKKTK</sequence>
<dbReference type="EMBL" id="LT906468">
    <property type="protein sequence ID" value="SNV51592.1"/>
    <property type="molecule type" value="Genomic_DNA"/>
</dbReference>
<dbReference type="AlphaFoldDB" id="A0AAJ4XC84"/>
<feature type="compositionally biased region" description="Polar residues" evidence="1">
    <location>
        <begin position="1"/>
        <end position="12"/>
    </location>
</feature>
<protein>
    <submittedName>
        <fullName evidence="2">Uncharacterized protein</fullName>
    </submittedName>
</protein>
<accession>A0AAJ4XC84</accession>
<proteinExistence type="predicted"/>
<dbReference type="Proteomes" id="UP000215355">
    <property type="component" value="Chromosome 1"/>
</dbReference>
<evidence type="ECO:0000313" key="2">
    <source>
        <dbReference type="EMBL" id="SNV51592.1"/>
    </source>
</evidence>
<feature type="region of interest" description="Disordered" evidence="1">
    <location>
        <begin position="1"/>
        <end position="69"/>
    </location>
</feature>
<reference evidence="2 3" key="1">
    <citation type="submission" date="2017-06" db="EMBL/GenBank/DDBJ databases">
        <authorList>
            <consortium name="Pathogen Informatics"/>
        </authorList>
    </citation>
    <scope>NUCLEOTIDE SEQUENCE [LARGE SCALE GENOMIC DNA]</scope>
    <source>
        <strain evidence="2 3">NCTC12149</strain>
    </source>
</reference>
<dbReference type="KEGG" id="smiz:4412673_02463"/>
<dbReference type="RefSeq" id="WP_093097295.1">
    <property type="nucleotide sequence ID" value="NZ_FNGK01000001.1"/>
</dbReference>
<evidence type="ECO:0000256" key="1">
    <source>
        <dbReference type="SAM" id="MobiDB-lite"/>
    </source>
</evidence>